<dbReference type="HOGENOM" id="CLU_1554876_0_0_1"/>
<dbReference type="GeneID" id="10026065"/>
<dbReference type="AlphaFoldDB" id="E4V199"/>
<organism evidence="3">
    <name type="scientific">Arthroderma gypseum (strain ATCC MYA-4604 / CBS 118893)</name>
    <name type="common">Microsporum gypseum</name>
    <dbReference type="NCBI Taxonomy" id="535722"/>
    <lineage>
        <taxon>Eukaryota</taxon>
        <taxon>Fungi</taxon>
        <taxon>Dikarya</taxon>
        <taxon>Ascomycota</taxon>
        <taxon>Pezizomycotina</taxon>
        <taxon>Eurotiomycetes</taxon>
        <taxon>Eurotiomycetidae</taxon>
        <taxon>Onygenales</taxon>
        <taxon>Arthrodermataceae</taxon>
        <taxon>Nannizzia</taxon>
    </lineage>
</organism>
<sequence length="172" mass="18667">MPITAYDPSRFNCQIRTLVQPFSPPLTLPRSALCSSVHQRPQSISVPGIPSSFGYILFRSSTQRSPSGLFQNASPVSKTMALLYVSSLQPAPPTPVPVHSQNQVPAGDGRFPRQQSSLNSAPVHSSHPSSIQPKRLFLAIIHHNPIQLPSDSSAGSRTISLLQAQFIRPINL</sequence>
<dbReference type="VEuPathDB" id="FungiDB:MGYG_09139"/>
<accession>E4V199</accession>
<evidence type="ECO:0000256" key="1">
    <source>
        <dbReference type="SAM" id="MobiDB-lite"/>
    </source>
</evidence>
<dbReference type="RefSeq" id="XP_003170822.1">
    <property type="nucleotide sequence ID" value="XM_003170774.1"/>
</dbReference>
<proteinExistence type="predicted"/>
<feature type="region of interest" description="Disordered" evidence="1">
    <location>
        <begin position="93"/>
        <end position="129"/>
    </location>
</feature>
<gene>
    <name evidence="2" type="ORF">MGYG_09139</name>
</gene>
<dbReference type="InParanoid" id="E4V199"/>
<dbReference type="EMBL" id="DS989827">
    <property type="protein sequence ID" value="EFR03814.1"/>
    <property type="molecule type" value="Genomic_DNA"/>
</dbReference>
<evidence type="ECO:0000313" key="3">
    <source>
        <dbReference type="Proteomes" id="UP000002669"/>
    </source>
</evidence>
<name>E4V199_ARTGP</name>
<feature type="compositionally biased region" description="Polar residues" evidence="1">
    <location>
        <begin position="113"/>
        <end position="129"/>
    </location>
</feature>
<evidence type="ECO:0000313" key="2">
    <source>
        <dbReference type="EMBL" id="EFR03814.1"/>
    </source>
</evidence>
<reference evidence="3" key="1">
    <citation type="journal article" date="2012" name="MBio">
        <title>Comparative genome analysis of Trichophyton rubrum and related dermatophytes reveals candidate genes involved in infection.</title>
        <authorList>
            <person name="Martinez D.A."/>
            <person name="Oliver B.G."/>
            <person name="Graeser Y."/>
            <person name="Goldberg J.M."/>
            <person name="Li W."/>
            <person name="Martinez-Rossi N.M."/>
            <person name="Monod M."/>
            <person name="Shelest E."/>
            <person name="Barton R.C."/>
            <person name="Birch E."/>
            <person name="Brakhage A.A."/>
            <person name="Chen Z."/>
            <person name="Gurr S.J."/>
            <person name="Heiman D."/>
            <person name="Heitman J."/>
            <person name="Kosti I."/>
            <person name="Rossi A."/>
            <person name="Saif S."/>
            <person name="Samalova M."/>
            <person name="Saunders C.W."/>
            <person name="Shea T."/>
            <person name="Summerbell R.C."/>
            <person name="Xu J."/>
            <person name="Young S."/>
            <person name="Zeng Q."/>
            <person name="Birren B.W."/>
            <person name="Cuomo C.A."/>
            <person name="White T.C."/>
        </authorList>
    </citation>
    <scope>NUCLEOTIDE SEQUENCE [LARGE SCALE GENOMIC DNA]</scope>
    <source>
        <strain evidence="3">ATCC MYA-4604 / CBS 118893</strain>
    </source>
</reference>
<keyword evidence="3" id="KW-1185">Reference proteome</keyword>
<dbReference type="Proteomes" id="UP000002669">
    <property type="component" value="Unassembled WGS sequence"/>
</dbReference>
<protein>
    <submittedName>
        <fullName evidence="2">Uncharacterized protein</fullName>
    </submittedName>
</protein>